<evidence type="ECO:0000256" key="1">
    <source>
        <dbReference type="SAM" id="Phobius"/>
    </source>
</evidence>
<protein>
    <submittedName>
        <fullName evidence="3">DUF2062 domain-containing protein</fullName>
    </submittedName>
</protein>
<keyword evidence="1" id="KW-0472">Membrane</keyword>
<dbReference type="PANTHER" id="PTHR40547">
    <property type="entry name" value="SLL0298 PROTEIN"/>
    <property type="match status" value="1"/>
</dbReference>
<feature type="transmembrane region" description="Helical" evidence="1">
    <location>
        <begin position="44"/>
        <end position="68"/>
    </location>
</feature>
<dbReference type="PANTHER" id="PTHR40547:SF1">
    <property type="entry name" value="SLL0298 PROTEIN"/>
    <property type="match status" value="1"/>
</dbReference>
<reference evidence="3" key="1">
    <citation type="submission" date="2021-02" db="EMBL/GenBank/DDBJ databases">
        <title>Strain Y2R2, a novel species of the genus Halomonas.</title>
        <authorList>
            <person name="Huang H."/>
        </authorList>
    </citation>
    <scope>NUCLEOTIDE SEQUENCE</scope>
    <source>
        <strain evidence="3">Y2R2</strain>
    </source>
</reference>
<dbReference type="RefSeq" id="WP_149284375.1">
    <property type="nucleotide sequence ID" value="NZ_CP038437.2"/>
</dbReference>
<dbReference type="Pfam" id="PF09835">
    <property type="entry name" value="DUF2062"/>
    <property type="match status" value="1"/>
</dbReference>
<gene>
    <name evidence="3" type="ORF">E4T21_07280</name>
</gene>
<evidence type="ECO:0000313" key="4">
    <source>
        <dbReference type="Proteomes" id="UP000324285"/>
    </source>
</evidence>
<dbReference type="KEGG" id="hbh:E4T21_07280"/>
<sequence length="177" mass="20238">MPRRLLQRYLPDPDSLRRQRTLRCMAHLIGDPALWMLSRRSVANAFSVGLFSALLPIPMQMVVAAFGARLARCNLPLSVALVWITNPLTMPLIYYANYTLGAWLLQTPALQAPEQLTTHWLKMQLMEILPSLIVGSLVAAVVTGLVANLVIRLIWRWHVLRSWKARTHRRRQARQRG</sequence>
<dbReference type="EMBL" id="CP038437">
    <property type="protein sequence ID" value="QEM81361.1"/>
    <property type="molecule type" value="Genomic_DNA"/>
</dbReference>
<feature type="transmembrane region" description="Helical" evidence="1">
    <location>
        <begin position="128"/>
        <end position="155"/>
    </location>
</feature>
<organism evidence="3 4">
    <name type="scientific">Halomonas binhaiensis</name>
    <dbReference type="NCBI Taxonomy" id="2562282"/>
    <lineage>
        <taxon>Bacteria</taxon>
        <taxon>Pseudomonadati</taxon>
        <taxon>Pseudomonadota</taxon>
        <taxon>Gammaproteobacteria</taxon>
        <taxon>Oceanospirillales</taxon>
        <taxon>Halomonadaceae</taxon>
        <taxon>Halomonas</taxon>
    </lineage>
</organism>
<evidence type="ECO:0000259" key="2">
    <source>
        <dbReference type="Pfam" id="PF09835"/>
    </source>
</evidence>
<evidence type="ECO:0000313" key="3">
    <source>
        <dbReference type="EMBL" id="QEM81361.1"/>
    </source>
</evidence>
<keyword evidence="1" id="KW-0812">Transmembrane</keyword>
<dbReference type="InterPro" id="IPR018639">
    <property type="entry name" value="DUF2062"/>
</dbReference>
<accession>A0A5C1NEM7</accession>
<feature type="transmembrane region" description="Helical" evidence="1">
    <location>
        <begin position="75"/>
        <end position="96"/>
    </location>
</feature>
<dbReference type="Proteomes" id="UP000324285">
    <property type="component" value="Chromosome"/>
</dbReference>
<feature type="domain" description="DUF2062" evidence="2">
    <location>
        <begin position="23"/>
        <end position="164"/>
    </location>
</feature>
<keyword evidence="1" id="KW-1133">Transmembrane helix</keyword>
<name>A0A5C1NEM7_9GAMM</name>
<dbReference type="OrthoDB" id="9786029at2"/>
<dbReference type="AlphaFoldDB" id="A0A5C1NEM7"/>
<keyword evidence="4" id="KW-1185">Reference proteome</keyword>
<proteinExistence type="predicted"/>